<keyword evidence="1" id="KW-0472">Membrane</keyword>
<sequence length="958" mass="108798">MFQNLYIPIRNIVQISRLWNLLDVREEERKVVLYLLAYSSSIGVGIYIYYTTATTIFLSRFDSAMLPIAYIVGGVFVHLIGRVNKYIQQYVKFSPLSIILIITLIVSLSVLLLCHTLFDSKWVIFCIYLWIRANLFVFTFTFWVSASKLFDLNQAKRLYSLIGTGEVMASITANFLVKTLISSKVISVDGLLYIALAFIALSLYFMVLITRRYGEKLGLKKASVETTSTESVRVSRNYSLLMYSLGTIPIACLYIIEYSFSITSKLYFPDKEQLAIFLGQFLFICSIIELLVKGVLFQFVTRTYGIISGLIIMPLALSIVSLLLFLMLGFDINTFFLILISRFLITSVRRSFSDTSYQLLYQPLNNKDSIQLQNQVETYAKPGGYVLAGLSLLILIKFNLGSTLFIYSSLFLFLLIWSILVFIMQKEYRLALLTILSSIKIKLYESNKSTEVLDTNDSNRLSSPSPLDELANLSLSNKKEDRIKAAIELGRTGRLLAYKYINKLLEDNEVDVRIAALGSATKLGKPETIPALLNNLLIPETREAAKQAICTIGDPVIPYIDTYMGSYAKQTEILTIFIDALEAIGSPNSIRLLRSKIVHPSIEIIDHIIDALNNLGYKPNTSEELFLMNIIDSKVNMFLWTLSAEIDLQTVDNHENLINLLRIEQQKIMLKLLTTLSYVTGDKRILKLEKLIYNQNSKTKSYLSDLITILIKQKEILAKVSILFENISHIETLFKYRMQYPQESLNPKERLIAIVHKNHLSILTKALALKYLMQYKSAQTSTIIAGYVTAKEPILSEISLFFLKGEHPDRFNELRNYFVDKKLSNLITASDDVIKLNDSNELQISAIEAVLASKLIPDWNPDTLLTLANSIRPIYYKADKEIYLDEDNSLLAATSFVVGVGSIQVTYKDDTVKIIENYAFEHNPKIVKSIKALSDSWIYIVYEALPTYSLKTNPLQAV</sequence>
<dbReference type="Proteomes" id="UP000474175">
    <property type="component" value="Unassembled WGS sequence"/>
</dbReference>
<keyword evidence="1" id="KW-0812">Transmembrane</keyword>
<feature type="transmembrane region" description="Helical" evidence="1">
    <location>
        <begin position="122"/>
        <end position="146"/>
    </location>
</feature>
<name>A0A6L9L6B5_9BACT</name>
<feature type="transmembrane region" description="Helical" evidence="1">
    <location>
        <begin position="31"/>
        <end position="52"/>
    </location>
</feature>
<evidence type="ECO:0000256" key="1">
    <source>
        <dbReference type="SAM" id="Phobius"/>
    </source>
</evidence>
<proteinExistence type="predicted"/>
<feature type="transmembrane region" description="Helical" evidence="1">
    <location>
        <begin position="64"/>
        <end position="81"/>
    </location>
</feature>
<feature type="transmembrane region" description="Helical" evidence="1">
    <location>
        <begin position="158"/>
        <end position="178"/>
    </location>
</feature>
<dbReference type="InterPro" id="IPR016024">
    <property type="entry name" value="ARM-type_fold"/>
</dbReference>
<evidence type="ECO:0000313" key="3">
    <source>
        <dbReference type="Proteomes" id="UP000474175"/>
    </source>
</evidence>
<reference evidence="2 3" key="1">
    <citation type="submission" date="2020-02" db="EMBL/GenBank/DDBJ databases">
        <title>Draft genome sequence of two Spirosoma agri KCTC 52727 and Spirosoma terrae KCTC 52035.</title>
        <authorList>
            <person name="Rojas J."/>
            <person name="Ambika Manirajan B."/>
            <person name="Suarez C."/>
            <person name="Ratering S."/>
            <person name="Schnell S."/>
        </authorList>
    </citation>
    <scope>NUCLEOTIDE SEQUENCE [LARGE SCALE GENOMIC DNA]</scope>
    <source>
        <strain evidence="2 3">KCTC 52035</strain>
    </source>
</reference>
<gene>
    <name evidence="2" type="ORF">GK108_05715</name>
</gene>
<feature type="transmembrane region" description="Helical" evidence="1">
    <location>
        <begin position="379"/>
        <end position="398"/>
    </location>
</feature>
<dbReference type="SUPFAM" id="SSF48371">
    <property type="entry name" value="ARM repeat"/>
    <property type="match status" value="1"/>
</dbReference>
<feature type="transmembrane region" description="Helical" evidence="1">
    <location>
        <begin position="404"/>
        <end position="423"/>
    </location>
</feature>
<dbReference type="InterPro" id="IPR011989">
    <property type="entry name" value="ARM-like"/>
</dbReference>
<feature type="transmembrane region" description="Helical" evidence="1">
    <location>
        <begin position="304"/>
        <end position="328"/>
    </location>
</feature>
<evidence type="ECO:0008006" key="4">
    <source>
        <dbReference type="Google" id="ProtNLM"/>
    </source>
</evidence>
<protein>
    <recommendedName>
        <fullName evidence="4">ADP,ATP carrier protein</fullName>
    </recommendedName>
</protein>
<accession>A0A6L9L6B5</accession>
<evidence type="ECO:0000313" key="2">
    <source>
        <dbReference type="EMBL" id="NDU94363.1"/>
    </source>
</evidence>
<organism evidence="2 3">
    <name type="scientific">Spirosoma terrae</name>
    <dbReference type="NCBI Taxonomy" id="1968276"/>
    <lineage>
        <taxon>Bacteria</taxon>
        <taxon>Pseudomonadati</taxon>
        <taxon>Bacteroidota</taxon>
        <taxon>Cytophagia</taxon>
        <taxon>Cytophagales</taxon>
        <taxon>Cytophagaceae</taxon>
        <taxon>Spirosoma</taxon>
    </lineage>
</organism>
<dbReference type="RefSeq" id="WP_163944232.1">
    <property type="nucleotide sequence ID" value="NZ_JAAFZH010000002.1"/>
</dbReference>
<feature type="transmembrane region" description="Helical" evidence="1">
    <location>
        <begin position="93"/>
        <end position="116"/>
    </location>
</feature>
<feature type="transmembrane region" description="Helical" evidence="1">
    <location>
        <begin position="240"/>
        <end position="262"/>
    </location>
</feature>
<dbReference type="AlphaFoldDB" id="A0A6L9L6B5"/>
<keyword evidence="3" id="KW-1185">Reference proteome</keyword>
<feature type="transmembrane region" description="Helical" evidence="1">
    <location>
        <begin position="274"/>
        <end position="292"/>
    </location>
</feature>
<feature type="transmembrane region" description="Helical" evidence="1">
    <location>
        <begin position="190"/>
        <end position="210"/>
    </location>
</feature>
<keyword evidence="1" id="KW-1133">Transmembrane helix</keyword>
<comment type="caution">
    <text evidence="2">The sequence shown here is derived from an EMBL/GenBank/DDBJ whole genome shotgun (WGS) entry which is preliminary data.</text>
</comment>
<dbReference type="Gene3D" id="1.25.10.10">
    <property type="entry name" value="Leucine-rich Repeat Variant"/>
    <property type="match status" value="1"/>
</dbReference>
<dbReference type="EMBL" id="JAAFZH010000002">
    <property type="protein sequence ID" value="NDU94363.1"/>
    <property type="molecule type" value="Genomic_DNA"/>
</dbReference>